<dbReference type="GO" id="GO:0006744">
    <property type="term" value="P:ubiquinone biosynthetic process"/>
    <property type="evidence" value="ECO:0007669"/>
    <property type="project" value="UniProtKB-UniPathway"/>
</dbReference>
<dbReference type="NCBIfam" id="TIGR01988">
    <property type="entry name" value="Ubi-OHases"/>
    <property type="match status" value="1"/>
</dbReference>
<comment type="cofactor">
    <cofactor evidence="1">
        <name>FAD</name>
        <dbReference type="ChEBI" id="CHEBI:57692"/>
    </cofactor>
</comment>
<keyword evidence="5" id="KW-0274">FAD</keyword>
<dbReference type="PROSITE" id="PS01304">
    <property type="entry name" value="UBIH"/>
    <property type="match status" value="1"/>
</dbReference>
<dbReference type="RefSeq" id="WP_171216329.1">
    <property type="nucleotide sequence ID" value="NZ_JABEPP010000001.1"/>
</dbReference>
<accession>A0A849I063</accession>
<evidence type="ECO:0000313" key="10">
    <source>
        <dbReference type="Proteomes" id="UP000564885"/>
    </source>
</evidence>
<dbReference type="Pfam" id="PF01494">
    <property type="entry name" value="FAD_binding_3"/>
    <property type="match status" value="1"/>
</dbReference>
<dbReference type="AlphaFoldDB" id="A0A849I063"/>
<dbReference type="InterPro" id="IPR010971">
    <property type="entry name" value="UbiH/COQ6"/>
</dbReference>
<dbReference type="GO" id="GO:0016705">
    <property type="term" value="F:oxidoreductase activity, acting on paired donors, with incorporation or reduction of molecular oxygen"/>
    <property type="evidence" value="ECO:0007669"/>
    <property type="project" value="InterPro"/>
</dbReference>
<keyword evidence="6" id="KW-0560">Oxidoreductase</keyword>
<dbReference type="GO" id="GO:0004497">
    <property type="term" value="F:monooxygenase activity"/>
    <property type="evidence" value="ECO:0007669"/>
    <property type="project" value="UniProtKB-KW"/>
</dbReference>
<evidence type="ECO:0000256" key="7">
    <source>
        <dbReference type="ARBA" id="ARBA00023033"/>
    </source>
</evidence>
<dbReference type="Gene3D" id="3.50.50.60">
    <property type="entry name" value="FAD/NAD(P)-binding domain"/>
    <property type="match status" value="2"/>
</dbReference>
<comment type="pathway">
    <text evidence="2">Cofactor biosynthesis; ubiquinone biosynthesis.</text>
</comment>
<dbReference type="Proteomes" id="UP000564885">
    <property type="component" value="Unassembled WGS sequence"/>
</dbReference>
<evidence type="ECO:0000256" key="4">
    <source>
        <dbReference type="ARBA" id="ARBA00022630"/>
    </source>
</evidence>
<dbReference type="InterPro" id="IPR036188">
    <property type="entry name" value="FAD/NAD-bd_sf"/>
</dbReference>
<protein>
    <submittedName>
        <fullName evidence="9">2-octaprenyl-6-methoxyphenyl hydroxylase</fullName>
    </submittedName>
</protein>
<dbReference type="PANTHER" id="PTHR43876:SF7">
    <property type="entry name" value="UBIQUINONE BIOSYNTHESIS MONOOXYGENASE COQ6, MITOCHONDRIAL"/>
    <property type="match status" value="1"/>
</dbReference>
<evidence type="ECO:0000256" key="5">
    <source>
        <dbReference type="ARBA" id="ARBA00022827"/>
    </source>
</evidence>
<keyword evidence="7" id="KW-0503">Monooxygenase</keyword>
<dbReference type="GO" id="GO:0071949">
    <property type="term" value="F:FAD binding"/>
    <property type="evidence" value="ECO:0007669"/>
    <property type="project" value="InterPro"/>
</dbReference>
<evidence type="ECO:0000256" key="1">
    <source>
        <dbReference type="ARBA" id="ARBA00001974"/>
    </source>
</evidence>
<organism evidence="9 10">
    <name type="scientific">Enterovirga aerilata</name>
    <dbReference type="NCBI Taxonomy" id="2730920"/>
    <lineage>
        <taxon>Bacteria</taxon>
        <taxon>Pseudomonadati</taxon>
        <taxon>Pseudomonadota</taxon>
        <taxon>Alphaproteobacteria</taxon>
        <taxon>Hyphomicrobiales</taxon>
        <taxon>Methylobacteriaceae</taxon>
        <taxon>Enterovirga</taxon>
    </lineage>
</organism>
<dbReference type="InterPro" id="IPR018168">
    <property type="entry name" value="Ubi_Hdrlase_CS"/>
</dbReference>
<dbReference type="SUPFAM" id="SSF51905">
    <property type="entry name" value="FAD/NAD(P)-binding domain"/>
    <property type="match status" value="1"/>
</dbReference>
<dbReference type="EMBL" id="JABEPP010000001">
    <property type="protein sequence ID" value="NNM70791.1"/>
    <property type="molecule type" value="Genomic_DNA"/>
</dbReference>
<evidence type="ECO:0000313" key="9">
    <source>
        <dbReference type="EMBL" id="NNM70791.1"/>
    </source>
</evidence>
<dbReference type="UniPathway" id="UPA00232"/>
<keyword evidence="10" id="KW-1185">Reference proteome</keyword>
<proteinExistence type="inferred from homology"/>
<dbReference type="PRINTS" id="PR00420">
    <property type="entry name" value="RNGMNOXGNASE"/>
</dbReference>
<reference evidence="9 10" key="1">
    <citation type="submission" date="2020-04" db="EMBL/GenBank/DDBJ databases">
        <title>Enterovirga sp. isolate from soil.</title>
        <authorList>
            <person name="Chea S."/>
            <person name="Kim D.-U."/>
        </authorList>
    </citation>
    <scope>NUCLEOTIDE SEQUENCE [LARGE SCALE GENOMIC DNA]</scope>
    <source>
        <strain evidence="9 10">DB1703</strain>
    </source>
</reference>
<feature type="domain" description="FAD-binding" evidence="8">
    <location>
        <begin position="14"/>
        <end position="353"/>
    </location>
</feature>
<sequence>MPSRVPPSRPPAWRVLVAGGGPIGLTVALALARGLGPAVSAAVLDPALRTRRSDPRAYALSPGAVAMYRALGLWDELAGGAEPISGMAITDSRVEDAVRPVYLRFGEDEEPLAQMVEAERLEEALRAACGEGGVELASGRVTGFDAGPGAVIVRTEDGGERRASLLLACDGARSRLRELAGIGWVGRDYGQAGIVATVAHELPHDGRAIQHFLPAGPFAILPLAGTAEHPNRASIVWSEEERRVRALLGRGREAIARELELRFGPELGRVELLTEVHAFPLSVGIARTYIGPRFALVGDAAHRVHPLAGQGLNLGLGDAAAIAERVVDAVRLGLDPGGDAVLEAYQRDRRVDAVALAGATDALNRLFSNDRLPARVLRDIGLGMVDRAAGLKRFFAGQAAGTAARAPRLMRGEPL</sequence>
<evidence type="ECO:0000256" key="2">
    <source>
        <dbReference type="ARBA" id="ARBA00004749"/>
    </source>
</evidence>
<dbReference type="FunFam" id="3.50.50.60:FF:000021">
    <property type="entry name" value="Ubiquinone biosynthesis monooxygenase COQ6"/>
    <property type="match status" value="1"/>
</dbReference>
<evidence type="ECO:0000259" key="8">
    <source>
        <dbReference type="Pfam" id="PF01494"/>
    </source>
</evidence>
<name>A0A849I063_9HYPH</name>
<dbReference type="InterPro" id="IPR051205">
    <property type="entry name" value="UbiH/COQ6_monooxygenase"/>
</dbReference>
<comment type="caution">
    <text evidence="9">The sequence shown here is derived from an EMBL/GenBank/DDBJ whole genome shotgun (WGS) entry which is preliminary data.</text>
</comment>
<evidence type="ECO:0000256" key="3">
    <source>
        <dbReference type="ARBA" id="ARBA00005349"/>
    </source>
</evidence>
<dbReference type="PANTHER" id="PTHR43876">
    <property type="entry name" value="UBIQUINONE BIOSYNTHESIS MONOOXYGENASE COQ6, MITOCHONDRIAL"/>
    <property type="match status" value="1"/>
</dbReference>
<dbReference type="InterPro" id="IPR002938">
    <property type="entry name" value="FAD-bd"/>
</dbReference>
<evidence type="ECO:0000256" key="6">
    <source>
        <dbReference type="ARBA" id="ARBA00023002"/>
    </source>
</evidence>
<gene>
    <name evidence="9" type="ORF">HJG44_00050</name>
</gene>
<comment type="similarity">
    <text evidence="3">Belongs to the UbiH/COQ6 family.</text>
</comment>
<dbReference type="GO" id="GO:0110142">
    <property type="term" value="C:ubiquinone biosynthesis complex"/>
    <property type="evidence" value="ECO:0007669"/>
    <property type="project" value="UniProtKB-ARBA"/>
</dbReference>
<keyword evidence="4" id="KW-0285">Flavoprotein</keyword>